<dbReference type="EMBL" id="CAJOBH010276872">
    <property type="protein sequence ID" value="CAF5168470.1"/>
    <property type="molecule type" value="Genomic_DNA"/>
</dbReference>
<proteinExistence type="predicted"/>
<dbReference type="Proteomes" id="UP000681967">
    <property type="component" value="Unassembled WGS sequence"/>
</dbReference>
<feature type="non-terminal residue" evidence="1">
    <location>
        <position position="1"/>
    </location>
</feature>
<evidence type="ECO:0000313" key="2">
    <source>
        <dbReference type="Proteomes" id="UP000681967"/>
    </source>
</evidence>
<evidence type="ECO:0000313" key="1">
    <source>
        <dbReference type="EMBL" id="CAF5168470.1"/>
    </source>
</evidence>
<name>A0A8S3GMH1_9BILA</name>
<reference evidence="1" key="1">
    <citation type="submission" date="2021-02" db="EMBL/GenBank/DDBJ databases">
        <authorList>
            <person name="Nowell W R."/>
        </authorList>
    </citation>
    <scope>NUCLEOTIDE SEQUENCE</scope>
</reference>
<dbReference type="AlphaFoldDB" id="A0A8S3GMH1"/>
<gene>
    <name evidence="1" type="ORF">BYL167_LOCUS76635</name>
</gene>
<comment type="caution">
    <text evidence="1">The sequence shown here is derived from an EMBL/GenBank/DDBJ whole genome shotgun (WGS) entry which is preliminary data.</text>
</comment>
<accession>A0A8S3GMH1</accession>
<sequence length="74" mass="8520">FPCIFGVLPDRKSTTYQHWFKILKGLAVSMNRTFKPARVMSDYEAIIITAVAKEQFRVGVFFTSPKRFIGAYKV</sequence>
<protein>
    <recommendedName>
        <fullName evidence="3">MULE transposase domain-containing protein</fullName>
    </recommendedName>
</protein>
<evidence type="ECO:0008006" key="3">
    <source>
        <dbReference type="Google" id="ProtNLM"/>
    </source>
</evidence>
<organism evidence="1 2">
    <name type="scientific">Rotaria magnacalcarata</name>
    <dbReference type="NCBI Taxonomy" id="392030"/>
    <lineage>
        <taxon>Eukaryota</taxon>
        <taxon>Metazoa</taxon>
        <taxon>Spiralia</taxon>
        <taxon>Gnathifera</taxon>
        <taxon>Rotifera</taxon>
        <taxon>Eurotatoria</taxon>
        <taxon>Bdelloidea</taxon>
        <taxon>Philodinida</taxon>
        <taxon>Philodinidae</taxon>
        <taxon>Rotaria</taxon>
    </lineage>
</organism>